<dbReference type="EMBL" id="ML001727">
    <property type="protein sequence ID" value="RKO83055.1"/>
    <property type="molecule type" value="Genomic_DNA"/>
</dbReference>
<keyword evidence="1" id="KW-0812">Transmembrane</keyword>
<feature type="transmembrane region" description="Helical" evidence="1">
    <location>
        <begin position="207"/>
        <end position="228"/>
    </location>
</feature>
<evidence type="ECO:0000313" key="3">
    <source>
        <dbReference type="Proteomes" id="UP000269721"/>
    </source>
</evidence>
<evidence type="ECO:0000313" key="2">
    <source>
        <dbReference type="EMBL" id="RKO83055.1"/>
    </source>
</evidence>
<keyword evidence="1" id="KW-1133">Transmembrane helix</keyword>
<evidence type="ECO:0000256" key="1">
    <source>
        <dbReference type="SAM" id="Phobius"/>
    </source>
</evidence>
<dbReference type="AlphaFoldDB" id="A0A4P9VW31"/>
<reference evidence="3" key="1">
    <citation type="journal article" date="2018" name="Nat. Microbiol.">
        <title>Leveraging single-cell genomics to expand the fungal tree of life.</title>
        <authorList>
            <person name="Ahrendt S.R."/>
            <person name="Quandt C.A."/>
            <person name="Ciobanu D."/>
            <person name="Clum A."/>
            <person name="Salamov A."/>
            <person name="Andreopoulos B."/>
            <person name="Cheng J.F."/>
            <person name="Woyke T."/>
            <person name="Pelin A."/>
            <person name="Henrissat B."/>
            <person name="Reynolds N.K."/>
            <person name="Benny G.L."/>
            <person name="Smith M.E."/>
            <person name="James T.Y."/>
            <person name="Grigoriev I.V."/>
        </authorList>
    </citation>
    <scope>NUCLEOTIDE SEQUENCE [LARGE SCALE GENOMIC DNA]</scope>
</reference>
<proteinExistence type="predicted"/>
<feature type="transmembrane region" description="Helical" evidence="1">
    <location>
        <begin position="167"/>
        <end position="187"/>
    </location>
</feature>
<accession>A0A4P9VW31</accession>
<dbReference type="Proteomes" id="UP000269721">
    <property type="component" value="Unassembled WGS sequence"/>
</dbReference>
<keyword evidence="3" id="KW-1185">Reference proteome</keyword>
<sequence>MRCAASPIAIREWSGLRPPEPGELLHNLGDAESGHQIVQAPQLTTDARASSRVASRDASVWVVWLSVPGDNHEVRPLDSPSTESILTSLSNPGPLMDFSPDNSWICTQSSGTAAVTPLCTLPRTGNPSEFSSVNVTIPPDSASDSAPALPTLRDSLREAFHYQARSFALSMIIAALITALICAASRIDWRSRDVRVPHLVDQTKYTLLCAFATVLCLQTYTALLSYCVRGKAGNVTLRTAIVWNFLVVGFYALILQHGIILSMEPLSLSPTAAGRFLPAGRYLERRRQ</sequence>
<keyword evidence="1" id="KW-0472">Membrane</keyword>
<organism evidence="2 3">
    <name type="scientific">Blyttiomyces helicus</name>
    <dbReference type="NCBI Taxonomy" id="388810"/>
    <lineage>
        <taxon>Eukaryota</taxon>
        <taxon>Fungi</taxon>
        <taxon>Fungi incertae sedis</taxon>
        <taxon>Chytridiomycota</taxon>
        <taxon>Chytridiomycota incertae sedis</taxon>
        <taxon>Chytridiomycetes</taxon>
        <taxon>Chytridiomycetes incertae sedis</taxon>
        <taxon>Blyttiomyces</taxon>
    </lineage>
</organism>
<feature type="transmembrane region" description="Helical" evidence="1">
    <location>
        <begin position="240"/>
        <end position="260"/>
    </location>
</feature>
<protein>
    <submittedName>
        <fullName evidence="2">Uncharacterized protein</fullName>
    </submittedName>
</protein>
<name>A0A4P9VW31_9FUNG</name>
<gene>
    <name evidence="2" type="ORF">BDK51DRAFT_47194</name>
</gene>